<gene>
    <name evidence="1" type="ORF">SacazDRAFT_02095</name>
</gene>
<dbReference type="AlphaFoldDB" id="H8GFA8"/>
<dbReference type="RefSeq" id="WP_005441247.1">
    <property type="nucleotide sequence ID" value="NZ_CM001466.1"/>
</dbReference>
<name>H8GFA8_9PSEU</name>
<sequence>MNSDSDKAAAILGQHYPQVDSRHPRDYFGEVGSARDALCYAWLYWPDVVEYMGALFVLLERGQEQFVRGRLEPIRSRGGRLSGPQWSDLVRSFNTFEVSSLFRLWPAGAYGDVVECLAPILRETWEQRFRSAYPERCIEVSVVDDDPALEVAIQVNQELPGVDWEAVTTGVG</sequence>
<dbReference type="OrthoDB" id="4202303at2"/>
<dbReference type="EMBL" id="CM001466">
    <property type="protein sequence ID" value="EHY89007.1"/>
    <property type="molecule type" value="Genomic_DNA"/>
</dbReference>
<evidence type="ECO:0000313" key="2">
    <source>
        <dbReference type="Proteomes" id="UP000004705"/>
    </source>
</evidence>
<reference evidence="1 2" key="1">
    <citation type="journal article" date="2012" name="Stand. Genomic Sci.">
        <title>Genome sequence of the soil bacterium Saccharomonospora azurea type strain (NA-128(T)).</title>
        <authorList>
            <person name="Klenk H.P."/>
            <person name="Held B."/>
            <person name="Lucas S."/>
            <person name="Lapidus A."/>
            <person name="Copeland A."/>
            <person name="Hammon N."/>
            <person name="Pitluck S."/>
            <person name="Goodwin L.A."/>
            <person name="Han C."/>
            <person name="Tapia R."/>
            <person name="Brambilla E.M."/>
            <person name="Potter G."/>
            <person name="Land M."/>
            <person name="Ivanova N."/>
            <person name="Rohde M."/>
            <person name="Goker M."/>
            <person name="Detter J.C."/>
            <person name="Kyrpides N.C."/>
            <person name="Woyke T."/>
        </authorList>
    </citation>
    <scope>NUCLEOTIDE SEQUENCE [LARGE SCALE GENOMIC DNA]</scope>
    <source>
        <strain evidence="1 2">NA-128</strain>
    </source>
</reference>
<accession>H8GFA8</accession>
<dbReference type="Proteomes" id="UP000004705">
    <property type="component" value="Chromosome"/>
</dbReference>
<protein>
    <submittedName>
        <fullName evidence="1">Uncharacterized protein</fullName>
    </submittedName>
</protein>
<organism evidence="1 2">
    <name type="scientific">Saccharomonospora azurea NA-128</name>
    <dbReference type="NCBI Taxonomy" id="882081"/>
    <lineage>
        <taxon>Bacteria</taxon>
        <taxon>Bacillati</taxon>
        <taxon>Actinomycetota</taxon>
        <taxon>Actinomycetes</taxon>
        <taxon>Pseudonocardiales</taxon>
        <taxon>Pseudonocardiaceae</taxon>
        <taxon>Saccharomonospora</taxon>
    </lineage>
</organism>
<proteinExistence type="predicted"/>
<keyword evidence="2" id="KW-1185">Reference proteome</keyword>
<dbReference type="HOGENOM" id="CLU_1554164_0_0_11"/>
<evidence type="ECO:0000313" key="1">
    <source>
        <dbReference type="EMBL" id="EHY89007.1"/>
    </source>
</evidence>